<dbReference type="EMBL" id="VOHK01000008">
    <property type="protein sequence ID" value="TWT17821.1"/>
    <property type="molecule type" value="Genomic_DNA"/>
</dbReference>
<protein>
    <submittedName>
        <fullName evidence="2">DUF2785 domain-containing protein</fullName>
    </submittedName>
</protein>
<name>A0A5C5TUD6_9GAMM</name>
<gene>
    <name evidence="2" type="ORF">FQY83_16130</name>
</gene>
<feature type="chain" id="PRO_5022989736" evidence="1">
    <location>
        <begin position="24"/>
        <end position="298"/>
    </location>
</feature>
<keyword evidence="3" id="KW-1185">Reference proteome</keyword>
<dbReference type="Pfam" id="PF10978">
    <property type="entry name" value="DUF2785"/>
    <property type="match status" value="1"/>
</dbReference>
<comment type="caution">
    <text evidence="2">The sequence shown here is derived from an EMBL/GenBank/DDBJ whole genome shotgun (WGS) entry which is preliminary data.</text>
</comment>
<sequence>MTRKLLLLFLLAGAWSCAPVLHAACLTEGTSREALQALKTQQFAVDDAAARMRIAEGLVDCLADPDPALRDGIAYEGLAHWMRAGQLDREALRTLRRRLYAIVDGGEGEGFARPFAALVLSEVARTDRVSPWMTPDERAAMVDRAAAYVETVQDYRGFDDREGWRHGVAHGADWLMQLALHPALNRAQAGRILEAVAAQAVPESAHAYVFGEPGRLARPVLAVARRGLLADADWTDWFAGLPPRVGEPEQAYADSDWLARRHDLVSFLNAVYVEADRGNEDTLRALKPAVLAALKSVP</sequence>
<organism evidence="2 3">
    <name type="scientific">Luteimonas marina</name>
    <dbReference type="NCBI Taxonomy" id="488485"/>
    <lineage>
        <taxon>Bacteria</taxon>
        <taxon>Pseudomonadati</taxon>
        <taxon>Pseudomonadota</taxon>
        <taxon>Gammaproteobacteria</taxon>
        <taxon>Lysobacterales</taxon>
        <taxon>Lysobacteraceae</taxon>
        <taxon>Luteimonas</taxon>
    </lineage>
</organism>
<reference evidence="2 3" key="1">
    <citation type="journal article" date="2008" name="Int. J. Syst. Evol. Microbiol.">
        <title>Luteimonas marina sp. nov., isolated from seawater.</title>
        <authorList>
            <person name="Baik K.S."/>
            <person name="Park S.C."/>
            <person name="Kim M.S."/>
            <person name="Kim E.M."/>
            <person name="Park C."/>
            <person name="Chun J."/>
            <person name="Seong C.N."/>
        </authorList>
    </citation>
    <scope>NUCLEOTIDE SEQUENCE [LARGE SCALE GENOMIC DNA]</scope>
    <source>
        <strain evidence="2 3">FR1330</strain>
    </source>
</reference>
<evidence type="ECO:0000313" key="2">
    <source>
        <dbReference type="EMBL" id="TWT17821.1"/>
    </source>
</evidence>
<accession>A0A5C5TUD6</accession>
<dbReference type="InterPro" id="IPR021247">
    <property type="entry name" value="DUF2785"/>
</dbReference>
<evidence type="ECO:0000256" key="1">
    <source>
        <dbReference type="SAM" id="SignalP"/>
    </source>
</evidence>
<dbReference type="AlphaFoldDB" id="A0A5C5TUD6"/>
<keyword evidence="1" id="KW-0732">Signal</keyword>
<dbReference type="Proteomes" id="UP000319980">
    <property type="component" value="Unassembled WGS sequence"/>
</dbReference>
<dbReference type="RefSeq" id="WP_146389007.1">
    <property type="nucleotide sequence ID" value="NZ_VOHK01000008.1"/>
</dbReference>
<feature type="signal peptide" evidence="1">
    <location>
        <begin position="1"/>
        <end position="23"/>
    </location>
</feature>
<evidence type="ECO:0000313" key="3">
    <source>
        <dbReference type="Proteomes" id="UP000319980"/>
    </source>
</evidence>
<dbReference type="OrthoDB" id="7619731at2"/>
<proteinExistence type="predicted"/>